<dbReference type="Gene3D" id="3.40.50.2300">
    <property type="match status" value="1"/>
</dbReference>
<sequence>MLPGIRSGPQEGWRVAQYLEIAMSEPPIAVIVEDEAKIRRVLRNLLEDDGFEVREAEDGATALALLDAAAPALITLDVQLGGESGLDILREIRKVSRVPVIMVTGKDDVIDRIVGLEIGADDYIVKPFHVREVLARVHAVLRRQEGPGNAPAEAGAADPGIALDGLTIHLERLEVLGRDGAPCALTTADFALLKVFLDRPRRALSRDQLMDLIGGAQWSPLDRTIDNQVARLRKKIERDPAQPRLIKTVRGVGYMLAEDVLRPGDQGRSAKSA</sequence>
<keyword evidence="5" id="KW-0804">Transcription</keyword>
<feature type="modified residue" description="4-aspartylphosphate" evidence="6">
    <location>
        <position position="77"/>
    </location>
</feature>
<dbReference type="SUPFAM" id="SSF52172">
    <property type="entry name" value="CheY-like"/>
    <property type="match status" value="1"/>
</dbReference>
<accession>A0A1I6DVI7</accession>
<feature type="domain" description="OmpR/PhoB-type" evidence="9">
    <location>
        <begin position="158"/>
        <end position="258"/>
    </location>
</feature>
<feature type="domain" description="Response regulatory" evidence="8">
    <location>
        <begin position="28"/>
        <end position="141"/>
    </location>
</feature>
<evidence type="ECO:0000256" key="4">
    <source>
        <dbReference type="ARBA" id="ARBA00023125"/>
    </source>
</evidence>
<dbReference type="AlphaFoldDB" id="A0A1I6DVI7"/>
<gene>
    <name evidence="10" type="ORF">SAMN04515673_105240</name>
</gene>
<keyword evidence="4 7" id="KW-0238">DNA-binding</keyword>
<dbReference type="Pfam" id="PF00072">
    <property type="entry name" value="Response_reg"/>
    <property type="match status" value="1"/>
</dbReference>
<keyword evidence="2" id="KW-0902">Two-component regulatory system</keyword>
<dbReference type="CDD" id="cd00383">
    <property type="entry name" value="trans_reg_C"/>
    <property type="match status" value="1"/>
</dbReference>
<dbReference type="GO" id="GO:0006355">
    <property type="term" value="P:regulation of DNA-templated transcription"/>
    <property type="evidence" value="ECO:0007669"/>
    <property type="project" value="InterPro"/>
</dbReference>
<evidence type="ECO:0000256" key="7">
    <source>
        <dbReference type="PROSITE-ProRule" id="PRU01091"/>
    </source>
</evidence>
<dbReference type="STRING" id="871652.SAMN04515673_105240"/>
<dbReference type="PANTHER" id="PTHR48111">
    <property type="entry name" value="REGULATOR OF RPOS"/>
    <property type="match status" value="1"/>
</dbReference>
<evidence type="ECO:0000256" key="6">
    <source>
        <dbReference type="PROSITE-ProRule" id="PRU00169"/>
    </source>
</evidence>
<evidence type="ECO:0000259" key="8">
    <source>
        <dbReference type="PROSITE" id="PS50110"/>
    </source>
</evidence>
<dbReference type="Gene3D" id="6.10.250.690">
    <property type="match status" value="1"/>
</dbReference>
<keyword evidence="3" id="KW-0805">Transcription regulation</keyword>
<name>A0A1I6DVI7_9RHOB</name>
<feature type="DNA-binding region" description="OmpR/PhoB-type" evidence="7">
    <location>
        <begin position="158"/>
        <end position="258"/>
    </location>
</feature>
<dbReference type="Proteomes" id="UP000199302">
    <property type="component" value="Unassembled WGS sequence"/>
</dbReference>
<protein>
    <submittedName>
        <fullName evidence="10">DNA-binding response regulator, OmpR family, contains REC and winged-helix (WHTH) domain</fullName>
    </submittedName>
</protein>
<dbReference type="PANTHER" id="PTHR48111:SF4">
    <property type="entry name" value="DNA-BINDING DUAL TRANSCRIPTIONAL REGULATOR OMPR"/>
    <property type="match status" value="1"/>
</dbReference>
<keyword evidence="1 6" id="KW-0597">Phosphoprotein</keyword>
<evidence type="ECO:0000313" key="10">
    <source>
        <dbReference type="EMBL" id="SFR09473.1"/>
    </source>
</evidence>
<evidence type="ECO:0000256" key="1">
    <source>
        <dbReference type="ARBA" id="ARBA00022553"/>
    </source>
</evidence>
<evidence type="ECO:0000256" key="2">
    <source>
        <dbReference type="ARBA" id="ARBA00023012"/>
    </source>
</evidence>
<dbReference type="GO" id="GO:0000156">
    <property type="term" value="F:phosphorelay response regulator activity"/>
    <property type="evidence" value="ECO:0007669"/>
    <property type="project" value="TreeGrafter"/>
</dbReference>
<evidence type="ECO:0000256" key="3">
    <source>
        <dbReference type="ARBA" id="ARBA00023015"/>
    </source>
</evidence>
<dbReference type="EMBL" id="FOYI01000005">
    <property type="protein sequence ID" value="SFR09473.1"/>
    <property type="molecule type" value="Genomic_DNA"/>
</dbReference>
<dbReference type="InterPro" id="IPR001867">
    <property type="entry name" value="OmpR/PhoB-type_DNA-bd"/>
</dbReference>
<dbReference type="GO" id="GO:0032993">
    <property type="term" value="C:protein-DNA complex"/>
    <property type="evidence" value="ECO:0007669"/>
    <property type="project" value="TreeGrafter"/>
</dbReference>
<evidence type="ECO:0000256" key="5">
    <source>
        <dbReference type="ARBA" id="ARBA00023163"/>
    </source>
</evidence>
<dbReference type="InterPro" id="IPR036388">
    <property type="entry name" value="WH-like_DNA-bd_sf"/>
</dbReference>
<dbReference type="SMART" id="SM00448">
    <property type="entry name" value="REC"/>
    <property type="match status" value="1"/>
</dbReference>
<dbReference type="InterPro" id="IPR001789">
    <property type="entry name" value="Sig_transdc_resp-reg_receiver"/>
</dbReference>
<proteinExistence type="predicted"/>
<dbReference type="GO" id="GO:0005829">
    <property type="term" value="C:cytosol"/>
    <property type="evidence" value="ECO:0007669"/>
    <property type="project" value="TreeGrafter"/>
</dbReference>
<keyword evidence="11" id="KW-1185">Reference proteome</keyword>
<dbReference type="PROSITE" id="PS50110">
    <property type="entry name" value="RESPONSE_REGULATORY"/>
    <property type="match status" value="1"/>
</dbReference>
<dbReference type="SMART" id="SM00862">
    <property type="entry name" value="Trans_reg_C"/>
    <property type="match status" value="1"/>
</dbReference>
<dbReference type="Pfam" id="PF00486">
    <property type="entry name" value="Trans_reg_C"/>
    <property type="match status" value="1"/>
</dbReference>
<dbReference type="PROSITE" id="PS51755">
    <property type="entry name" value="OMPR_PHOB"/>
    <property type="match status" value="1"/>
</dbReference>
<organism evidence="10 11">
    <name type="scientific">Poseidonocella sedimentorum</name>
    <dbReference type="NCBI Taxonomy" id="871652"/>
    <lineage>
        <taxon>Bacteria</taxon>
        <taxon>Pseudomonadati</taxon>
        <taxon>Pseudomonadota</taxon>
        <taxon>Alphaproteobacteria</taxon>
        <taxon>Rhodobacterales</taxon>
        <taxon>Roseobacteraceae</taxon>
        <taxon>Poseidonocella</taxon>
    </lineage>
</organism>
<dbReference type="Gene3D" id="1.10.10.10">
    <property type="entry name" value="Winged helix-like DNA-binding domain superfamily/Winged helix DNA-binding domain"/>
    <property type="match status" value="1"/>
</dbReference>
<dbReference type="InterPro" id="IPR011006">
    <property type="entry name" value="CheY-like_superfamily"/>
</dbReference>
<dbReference type="InterPro" id="IPR039420">
    <property type="entry name" value="WalR-like"/>
</dbReference>
<dbReference type="SUPFAM" id="SSF46894">
    <property type="entry name" value="C-terminal effector domain of the bipartite response regulators"/>
    <property type="match status" value="1"/>
</dbReference>
<evidence type="ECO:0000259" key="9">
    <source>
        <dbReference type="PROSITE" id="PS51755"/>
    </source>
</evidence>
<evidence type="ECO:0000313" key="11">
    <source>
        <dbReference type="Proteomes" id="UP000199302"/>
    </source>
</evidence>
<reference evidence="10 11" key="1">
    <citation type="submission" date="2016-10" db="EMBL/GenBank/DDBJ databases">
        <authorList>
            <person name="de Groot N.N."/>
        </authorList>
    </citation>
    <scope>NUCLEOTIDE SEQUENCE [LARGE SCALE GENOMIC DNA]</scope>
    <source>
        <strain evidence="11">KMM 9023,NRIC 0796,JCM 17311,KCTC 23692</strain>
    </source>
</reference>
<dbReference type="GO" id="GO:0000976">
    <property type="term" value="F:transcription cis-regulatory region binding"/>
    <property type="evidence" value="ECO:0007669"/>
    <property type="project" value="TreeGrafter"/>
</dbReference>
<dbReference type="InterPro" id="IPR016032">
    <property type="entry name" value="Sig_transdc_resp-reg_C-effctor"/>
</dbReference>